<reference evidence="6" key="1">
    <citation type="journal article" date="2023" name="Mol. Phylogenet. Evol.">
        <title>Genome-scale phylogeny and comparative genomics of the fungal order Sordariales.</title>
        <authorList>
            <person name="Hensen N."/>
            <person name="Bonometti L."/>
            <person name="Westerberg I."/>
            <person name="Brannstrom I.O."/>
            <person name="Guillou S."/>
            <person name="Cros-Aarteil S."/>
            <person name="Calhoun S."/>
            <person name="Haridas S."/>
            <person name="Kuo A."/>
            <person name="Mondo S."/>
            <person name="Pangilinan J."/>
            <person name="Riley R."/>
            <person name="LaButti K."/>
            <person name="Andreopoulos B."/>
            <person name="Lipzen A."/>
            <person name="Chen C."/>
            <person name="Yan M."/>
            <person name="Daum C."/>
            <person name="Ng V."/>
            <person name="Clum A."/>
            <person name="Steindorff A."/>
            <person name="Ohm R.A."/>
            <person name="Martin F."/>
            <person name="Silar P."/>
            <person name="Natvig D.O."/>
            <person name="Lalanne C."/>
            <person name="Gautier V."/>
            <person name="Ament-Velasquez S.L."/>
            <person name="Kruys A."/>
            <person name="Hutchinson M.I."/>
            <person name="Powell A.J."/>
            <person name="Barry K."/>
            <person name="Miller A.N."/>
            <person name="Grigoriev I.V."/>
            <person name="Debuchy R."/>
            <person name="Gladieux P."/>
            <person name="Hiltunen Thoren M."/>
            <person name="Johannesson H."/>
        </authorList>
    </citation>
    <scope>NUCLEOTIDE SEQUENCE</scope>
    <source>
        <strain evidence="6">PSN293</strain>
    </source>
</reference>
<dbReference type="Pfam" id="PF01476">
    <property type="entry name" value="LysM"/>
    <property type="match status" value="3"/>
</dbReference>
<feature type="region of interest" description="Disordered" evidence="4">
    <location>
        <begin position="90"/>
        <end position="113"/>
    </location>
</feature>
<comment type="caution">
    <text evidence="6">The sequence shown here is derived from an EMBL/GenBank/DDBJ whole genome shotgun (WGS) entry which is preliminary data.</text>
</comment>
<dbReference type="SUPFAM" id="SSF54106">
    <property type="entry name" value="LysM domain"/>
    <property type="match status" value="1"/>
</dbReference>
<protein>
    <submittedName>
        <fullName evidence="6">Carbohydrate-binding module family 50 protein</fullName>
    </submittedName>
</protein>
<evidence type="ECO:0000259" key="5">
    <source>
        <dbReference type="PROSITE" id="PS51782"/>
    </source>
</evidence>
<dbReference type="InterPro" id="IPR036779">
    <property type="entry name" value="LysM_dom_sf"/>
</dbReference>
<dbReference type="Proteomes" id="UP001301769">
    <property type="component" value="Unassembled WGS sequence"/>
</dbReference>
<feature type="domain" description="LysM" evidence="5">
    <location>
        <begin position="192"/>
        <end position="238"/>
    </location>
</feature>
<evidence type="ECO:0000256" key="4">
    <source>
        <dbReference type="SAM" id="MobiDB-lite"/>
    </source>
</evidence>
<dbReference type="AlphaFoldDB" id="A0AAN6YFF5"/>
<dbReference type="PANTHER" id="PTHR34997">
    <property type="entry name" value="AM15"/>
    <property type="match status" value="1"/>
</dbReference>
<comment type="similarity">
    <text evidence="3">Belongs to the secreted LysM effector family.</text>
</comment>
<proteinExistence type="inferred from homology"/>
<dbReference type="InterPro" id="IPR018392">
    <property type="entry name" value="LysM"/>
</dbReference>
<dbReference type="CDD" id="cd00118">
    <property type="entry name" value="LysM"/>
    <property type="match status" value="2"/>
</dbReference>
<accession>A0AAN6YFF5</accession>
<organism evidence="6 7">
    <name type="scientific">Rhypophila decipiens</name>
    <dbReference type="NCBI Taxonomy" id="261697"/>
    <lineage>
        <taxon>Eukaryota</taxon>
        <taxon>Fungi</taxon>
        <taxon>Dikarya</taxon>
        <taxon>Ascomycota</taxon>
        <taxon>Pezizomycotina</taxon>
        <taxon>Sordariomycetes</taxon>
        <taxon>Sordariomycetidae</taxon>
        <taxon>Sordariales</taxon>
        <taxon>Naviculisporaceae</taxon>
        <taxon>Rhypophila</taxon>
    </lineage>
</organism>
<dbReference type="GO" id="GO:0008061">
    <property type="term" value="F:chitin binding"/>
    <property type="evidence" value="ECO:0007669"/>
    <property type="project" value="UniProtKB-KW"/>
</dbReference>
<evidence type="ECO:0000313" key="7">
    <source>
        <dbReference type="Proteomes" id="UP001301769"/>
    </source>
</evidence>
<gene>
    <name evidence="6" type="ORF">QBC37DRAFT_372285</name>
</gene>
<feature type="domain" description="LysM" evidence="5">
    <location>
        <begin position="110"/>
        <end position="157"/>
    </location>
</feature>
<evidence type="ECO:0000256" key="3">
    <source>
        <dbReference type="ARBA" id="ARBA00044955"/>
    </source>
</evidence>
<dbReference type="EMBL" id="MU858083">
    <property type="protein sequence ID" value="KAK4215157.1"/>
    <property type="molecule type" value="Genomic_DNA"/>
</dbReference>
<dbReference type="PANTHER" id="PTHR34997:SF1">
    <property type="entry name" value="PEPTIDOGLYCAN-BINDING LYSIN DOMAIN"/>
    <property type="match status" value="1"/>
</dbReference>
<evidence type="ECO:0000256" key="2">
    <source>
        <dbReference type="ARBA" id="ARBA00023026"/>
    </source>
</evidence>
<dbReference type="Gene3D" id="3.10.350.10">
    <property type="entry name" value="LysM domain"/>
    <property type="match status" value="3"/>
</dbReference>
<reference evidence="6" key="2">
    <citation type="submission" date="2023-05" db="EMBL/GenBank/DDBJ databases">
        <authorList>
            <consortium name="Lawrence Berkeley National Laboratory"/>
            <person name="Steindorff A."/>
            <person name="Hensen N."/>
            <person name="Bonometti L."/>
            <person name="Westerberg I."/>
            <person name="Brannstrom I.O."/>
            <person name="Guillou S."/>
            <person name="Cros-Aarteil S."/>
            <person name="Calhoun S."/>
            <person name="Haridas S."/>
            <person name="Kuo A."/>
            <person name="Mondo S."/>
            <person name="Pangilinan J."/>
            <person name="Riley R."/>
            <person name="Labutti K."/>
            <person name="Andreopoulos B."/>
            <person name="Lipzen A."/>
            <person name="Chen C."/>
            <person name="Yanf M."/>
            <person name="Daum C."/>
            <person name="Ng V."/>
            <person name="Clum A."/>
            <person name="Ohm R."/>
            <person name="Martin F."/>
            <person name="Silar P."/>
            <person name="Natvig D."/>
            <person name="Lalanne C."/>
            <person name="Gautier V."/>
            <person name="Ament-Velasquez S.L."/>
            <person name="Kruys A."/>
            <person name="Hutchinson M.I."/>
            <person name="Powell A.J."/>
            <person name="Barry K."/>
            <person name="Miller A.N."/>
            <person name="Grigoriev I.V."/>
            <person name="Debuchy R."/>
            <person name="Gladieux P."/>
            <person name="Thoren M.H."/>
            <person name="Johannesson H."/>
        </authorList>
    </citation>
    <scope>NUCLEOTIDE SEQUENCE</scope>
    <source>
        <strain evidence="6">PSN293</strain>
    </source>
</reference>
<dbReference type="InterPro" id="IPR052210">
    <property type="entry name" value="LysM1-like"/>
</dbReference>
<dbReference type="PROSITE" id="PS51782">
    <property type="entry name" value="LYSM"/>
    <property type="match status" value="3"/>
</dbReference>
<keyword evidence="2" id="KW-0843">Virulence</keyword>
<feature type="domain" description="LysM" evidence="5">
    <location>
        <begin position="40"/>
        <end position="86"/>
    </location>
</feature>
<evidence type="ECO:0000256" key="1">
    <source>
        <dbReference type="ARBA" id="ARBA00022669"/>
    </source>
</evidence>
<sequence length="255" mass="27054">MLYCIGDPTDAPAPLPTPPPACNLDGPQPQQAGIVEDCLAYWFLGPTDPCELIAEIHDVTEAQLIRWNPVLDSDCSGLESGYFVCVESTTTSQPPLTPTPPKQAWRPDAHTSTASAPATTCWDISVAAGISLQTIYTLNQGLGTECATLWSDYFICLATSETRPTPRTITSGPPINPTPQPVQAGIAPNCQRYYLVRSGDSCWDISVAISVPLNTFLSWNPALGQVCGGLWGAYYVCIGTGPPATTISSGPPLPT</sequence>
<evidence type="ECO:0000313" key="6">
    <source>
        <dbReference type="EMBL" id="KAK4215157.1"/>
    </source>
</evidence>
<keyword evidence="1" id="KW-0147">Chitin-binding</keyword>
<name>A0AAN6YFF5_9PEZI</name>
<keyword evidence="7" id="KW-1185">Reference proteome</keyword>